<dbReference type="RefSeq" id="WP_267675404.1">
    <property type="nucleotide sequence ID" value="NZ_CP113088.1"/>
</dbReference>
<dbReference type="EMBL" id="CP113088">
    <property type="protein sequence ID" value="WAC00857.1"/>
    <property type="molecule type" value="Genomic_DNA"/>
</dbReference>
<accession>A0A9E8SCM4</accession>
<proteinExistence type="predicted"/>
<dbReference type="Proteomes" id="UP001164705">
    <property type="component" value="Chromosome"/>
</dbReference>
<gene>
    <name evidence="2" type="ORF">N7U66_11435</name>
</gene>
<reference evidence="2" key="1">
    <citation type="submission" date="2022-11" db="EMBL/GenBank/DDBJ databases">
        <title>Lacinutrix neustonica HL-RS19T sp. nov., isolated from the surface microlayer sample of brackish Lake Shihwa.</title>
        <authorList>
            <person name="Choi J.Y."/>
            <person name="Hwang C.Y."/>
        </authorList>
    </citation>
    <scope>NUCLEOTIDE SEQUENCE</scope>
    <source>
        <strain evidence="2">HL-RS19</strain>
    </source>
</reference>
<evidence type="ECO:0000313" key="3">
    <source>
        <dbReference type="Proteomes" id="UP001164705"/>
    </source>
</evidence>
<protein>
    <submittedName>
        <fullName evidence="2">Uncharacterized protein</fullName>
    </submittedName>
</protein>
<name>A0A9E8SCM4_9FLAO</name>
<keyword evidence="1" id="KW-0812">Transmembrane</keyword>
<dbReference type="AlphaFoldDB" id="A0A9E8SCM4"/>
<feature type="transmembrane region" description="Helical" evidence="1">
    <location>
        <begin position="20"/>
        <end position="46"/>
    </location>
</feature>
<evidence type="ECO:0000256" key="1">
    <source>
        <dbReference type="SAM" id="Phobius"/>
    </source>
</evidence>
<keyword evidence="3" id="KW-1185">Reference proteome</keyword>
<keyword evidence="1" id="KW-1133">Transmembrane helix</keyword>
<dbReference type="KEGG" id="lnu:N7U66_11435"/>
<keyword evidence="1" id="KW-0472">Membrane</keyword>
<organism evidence="2 3">
    <name type="scientific">Lacinutrix neustonica</name>
    <dbReference type="NCBI Taxonomy" id="2980107"/>
    <lineage>
        <taxon>Bacteria</taxon>
        <taxon>Pseudomonadati</taxon>
        <taxon>Bacteroidota</taxon>
        <taxon>Flavobacteriia</taxon>
        <taxon>Flavobacteriales</taxon>
        <taxon>Flavobacteriaceae</taxon>
        <taxon>Lacinutrix</taxon>
    </lineage>
</organism>
<evidence type="ECO:0000313" key="2">
    <source>
        <dbReference type="EMBL" id="WAC00857.1"/>
    </source>
</evidence>
<sequence>MNKIVYKRKVPKMKMAFGIIFFIFGFSLLFHFYGFLICGMSTFFFYTDGSEIDLDSKTYRTFISLFGFRFGQWKALPDIEYISVFSTSEINTIRSLGAEANIKSDVIQLNLFHNRNQKITAYTTTDKKDAFKMADEIAQILNIDILDATEPESKWL</sequence>